<dbReference type="InterPro" id="IPR020549">
    <property type="entry name" value="YbeY_CS"/>
</dbReference>
<dbReference type="InterPro" id="IPR002036">
    <property type="entry name" value="YbeY"/>
</dbReference>
<comment type="similarity">
    <text evidence="1 8">Belongs to the endoribonuclease YbeY family.</text>
</comment>
<proteinExistence type="inferred from homology"/>
<evidence type="ECO:0000256" key="4">
    <source>
        <dbReference type="ARBA" id="ARBA00022723"/>
    </source>
</evidence>
<dbReference type="InterPro" id="IPR023091">
    <property type="entry name" value="MetalPrtase_cat_dom_sf_prd"/>
</dbReference>
<sequence length="160" mass="18031">MNLLLDVQIAEELDSWGAYLPTDDELQHWATAALQGRTDFAEPELTIRLVHNEESQELNRDYRGKDKPTNVLSFPFDAPPEVPIELLGDLIICVPVVQAEAEEQNKTPPAHWAHMVVHGCLHLLGYDHIKDDEAEIMENLERQIMAGLGFSDPYSDDEAS</sequence>
<dbReference type="Gene3D" id="3.40.390.30">
    <property type="entry name" value="Metalloproteases ('zincins'), catalytic domain"/>
    <property type="match status" value="1"/>
</dbReference>
<comment type="cofactor">
    <cofactor evidence="8">
        <name>Zn(2+)</name>
        <dbReference type="ChEBI" id="CHEBI:29105"/>
    </cofactor>
    <text evidence="8">Binds 1 zinc ion.</text>
</comment>
<comment type="subcellular location">
    <subcellularLocation>
        <location evidence="8">Cytoplasm</location>
    </subcellularLocation>
</comment>
<evidence type="ECO:0000256" key="1">
    <source>
        <dbReference type="ARBA" id="ARBA00010875"/>
    </source>
</evidence>
<keyword evidence="8" id="KW-0698">rRNA processing</keyword>
<dbReference type="GO" id="GO:0006364">
    <property type="term" value="P:rRNA processing"/>
    <property type="evidence" value="ECO:0007669"/>
    <property type="project" value="UniProtKB-UniRule"/>
</dbReference>
<accession>A0A9E8FN74</accession>
<keyword evidence="10" id="KW-1185">Reference proteome</keyword>
<dbReference type="EC" id="3.1.-.-" evidence="8"/>
<feature type="binding site" evidence="8">
    <location>
        <position position="122"/>
    </location>
    <ligand>
        <name>Zn(2+)</name>
        <dbReference type="ChEBI" id="CHEBI:29105"/>
        <note>catalytic</note>
    </ligand>
</feature>
<evidence type="ECO:0000256" key="2">
    <source>
        <dbReference type="ARBA" id="ARBA00022517"/>
    </source>
</evidence>
<dbReference type="KEGG" id="vcw:GJQ55_10370"/>
<reference evidence="9 10" key="1">
    <citation type="submission" date="2019-11" db="EMBL/GenBank/DDBJ databases">
        <title>Venatorbacter sp. nov. a predator of Campylobacter and other Gram-negative bacteria.</title>
        <authorList>
            <person name="Saeedi A."/>
            <person name="Cummings N.J."/>
            <person name="Connerton I.F."/>
            <person name="Connerton P.L."/>
        </authorList>
    </citation>
    <scope>NUCLEOTIDE SEQUENCE [LARGE SCALE GENOMIC DNA]</scope>
    <source>
        <strain evidence="9">XL5</strain>
    </source>
</reference>
<evidence type="ECO:0000256" key="5">
    <source>
        <dbReference type="ARBA" id="ARBA00022759"/>
    </source>
</evidence>
<dbReference type="Pfam" id="PF02130">
    <property type="entry name" value="YbeY"/>
    <property type="match status" value="1"/>
</dbReference>
<evidence type="ECO:0000256" key="8">
    <source>
        <dbReference type="HAMAP-Rule" id="MF_00009"/>
    </source>
</evidence>
<evidence type="ECO:0000313" key="10">
    <source>
        <dbReference type="Proteomes" id="UP000596074"/>
    </source>
</evidence>
<evidence type="ECO:0000256" key="7">
    <source>
        <dbReference type="ARBA" id="ARBA00022833"/>
    </source>
</evidence>
<dbReference type="RefSeq" id="WP_228344907.1">
    <property type="nucleotide sequence ID" value="NZ_CP045550.1"/>
</dbReference>
<keyword evidence="4 8" id="KW-0479">Metal-binding</keyword>
<comment type="function">
    <text evidence="8">Single strand-specific metallo-endoribonuclease involved in late-stage 70S ribosome quality control and in maturation of the 3' terminus of the 16S rRNA.</text>
</comment>
<dbReference type="AlphaFoldDB" id="A0A9E8FN74"/>
<evidence type="ECO:0000256" key="6">
    <source>
        <dbReference type="ARBA" id="ARBA00022801"/>
    </source>
</evidence>
<dbReference type="NCBIfam" id="TIGR00043">
    <property type="entry name" value="rRNA maturation RNase YbeY"/>
    <property type="match status" value="1"/>
</dbReference>
<dbReference type="GO" id="GO:0004222">
    <property type="term" value="F:metalloendopeptidase activity"/>
    <property type="evidence" value="ECO:0007669"/>
    <property type="project" value="InterPro"/>
</dbReference>
<organism evidence="9 10">
    <name type="scientific">Venatoribacter cucullus</name>
    <dbReference type="NCBI Taxonomy" id="2661630"/>
    <lineage>
        <taxon>Bacteria</taxon>
        <taxon>Pseudomonadati</taxon>
        <taxon>Pseudomonadota</taxon>
        <taxon>Gammaproteobacteria</taxon>
        <taxon>Oceanospirillales</taxon>
        <taxon>Oceanospirillaceae</taxon>
        <taxon>Venatoribacter</taxon>
    </lineage>
</organism>
<evidence type="ECO:0000313" key="9">
    <source>
        <dbReference type="EMBL" id="QQD24847.1"/>
    </source>
</evidence>
<feature type="binding site" evidence="8">
    <location>
        <position position="118"/>
    </location>
    <ligand>
        <name>Zn(2+)</name>
        <dbReference type="ChEBI" id="CHEBI:29105"/>
        <note>catalytic</note>
    </ligand>
</feature>
<dbReference type="GO" id="GO:0008270">
    <property type="term" value="F:zinc ion binding"/>
    <property type="evidence" value="ECO:0007669"/>
    <property type="project" value="UniProtKB-UniRule"/>
</dbReference>
<keyword evidence="3 8" id="KW-0540">Nuclease</keyword>
<dbReference type="GO" id="GO:0004521">
    <property type="term" value="F:RNA endonuclease activity"/>
    <property type="evidence" value="ECO:0007669"/>
    <property type="project" value="UniProtKB-UniRule"/>
</dbReference>
<dbReference type="EMBL" id="CP046056">
    <property type="protein sequence ID" value="QQD24847.1"/>
    <property type="molecule type" value="Genomic_DNA"/>
</dbReference>
<dbReference type="HAMAP" id="MF_00009">
    <property type="entry name" value="Endoribonucl_YbeY"/>
    <property type="match status" value="1"/>
</dbReference>
<dbReference type="Proteomes" id="UP000596074">
    <property type="component" value="Chromosome"/>
</dbReference>
<feature type="binding site" evidence="8">
    <location>
        <position position="128"/>
    </location>
    <ligand>
        <name>Zn(2+)</name>
        <dbReference type="ChEBI" id="CHEBI:29105"/>
        <note>catalytic</note>
    </ligand>
</feature>
<dbReference type="SUPFAM" id="SSF55486">
    <property type="entry name" value="Metalloproteases ('zincins'), catalytic domain"/>
    <property type="match status" value="1"/>
</dbReference>
<dbReference type="PANTHER" id="PTHR46986">
    <property type="entry name" value="ENDORIBONUCLEASE YBEY, CHLOROPLASTIC"/>
    <property type="match status" value="1"/>
</dbReference>
<keyword evidence="6 8" id="KW-0378">Hydrolase</keyword>
<keyword evidence="8" id="KW-0963">Cytoplasm</keyword>
<dbReference type="GO" id="GO:0005737">
    <property type="term" value="C:cytoplasm"/>
    <property type="evidence" value="ECO:0007669"/>
    <property type="project" value="UniProtKB-SubCell"/>
</dbReference>
<name>A0A9E8FN74_9GAMM</name>
<keyword evidence="7 8" id="KW-0862">Zinc</keyword>
<evidence type="ECO:0000256" key="3">
    <source>
        <dbReference type="ARBA" id="ARBA00022722"/>
    </source>
</evidence>
<keyword evidence="5 8" id="KW-0255">Endonuclease</keyword>
<dbReference type="PROSITE" id="PS01306">
    <property type="entry name" value="UPF0054"/>
    <property type="match status" value="1"/>
</dbReference>
<gene>
    <name evidence="8 9" type="primary">ybeY</name>
    <name evidence="9" type="ORF">GJQ55_10370</name>
</gene>
<dbReference type="PANTHER" id="PTHR46986:SF1">
    <property type="entry name" value="ENDORIBONUCLEASE YBEY, CHLOROPLASTIC"/>
    <property type="match status" value="1"/>
</dbReference>
<protein>
    <recommendedName>
        <fullName evidence="8">Endoribonuclease YbeY</fullName>
        <ecNumber evidence="8">3.1.-.-</ecNumber>
    </recommendedName>
</protein>
<keyword evidence="2 8" id="KW-0690">Ribosome biogenesis</keyword>